<name>A0A813MYY4_9BILA</name>
<proteinExistence type="predicted"/>
<organism evidence="2 4">
    <name type="scientific">Adineta steineri</name>
    <dbReference type="NCBI Taxonomy" id="433720"/>
    <lineage>
        <taxon>Eukaryota</taxon>
        <taxon>Metazoa</taxon>
        <taxon>Spiralia</taxon>
        <taxon>Gnathifera</taxon>
        <taxon>Rotifera</taxon>
        <taxon>Eurotatoria</taxon>
        <taxon>Bdelloidea</taxon>
        <taxon>Adinetida</taxon>
        <taxon>Adinetidae</taxon>
        <taxon>Adineta</taxon>
    </lineage>
</organism>
<protein>
    <submittedName>
        <fullName evidence="2">Uncharacterized protein</fullName>
    </submittedName>
</protein>
<evidence type="ECO:0000313" key="2">
    <source>
        <dbReference type="EMBL" id="CAF0732130.1"/>
    </source>
</evidence>
<reference evidence="2" key="1">
    <citation type="submission" date="2021-02" db="EMBL/GenBank/DDBJ databases">
        <authorList>
            <person name="Nowell W R."/>
        </authorList>
    </citation>
    <scope>NUCLEOTIDE SEQUENCE</scope>
</reference>
<dbReference type="Proteomes" id="UP000663860">
    <property type="component" value="Unassembled WGS sequence"/>
</dbReference>
<evidence type="ECO:0000313" key="4">
    <source>
        <dbReference type="Proteomes" id="UP000663860"/>
    </source>
</evidence>
<accession>A0A813MYY4</accession>
<keyword evidence="1" id="KW-0175">Coiled coil</keyword>
<sequence length="320" mass="37653">MTCEHIGCSSNKFSMCKNHCRKYVCLEHLIEHGDIFIHDFSNLIDHLDKSTSNLTEEANNATAQIIERRQRELDRINRMYDEEQEEIRKRLTFAEAANNLLNDKQNQLTISRQQDECHVEQHDLEQLKFYAIEIKKSLVKKEEKPITICKIEDNIRKTYVCPLTRPNVFGIKSEHNIRLDCDGSTYMKYYLTRHFEYYHRMLPTCAIRLRDAVINDQLSEETKLFSDNEIIINQDYHFDCPLTDSKNIFGARSTISTLMHIPCTKKQITFPSMINHLRLYHKMKSDVARKIVEALKNKSLHSDLILFDKNQHLGTGSKKK</sequence>
<dbReference type="AlphaFoldDB" id="A0A813MYY4"/>
<dbReference type="EMBL" id="CAJOBB010001808">
    <property type="protein sequence ID" value="CAF3906138.1"/>
    <property type="molecule type" value="Genomic_DNA"/>
</dbReference>
<dbReference type="EMBL" id="CAJNOE010000015">
    <property type="protein sequence ID" value="CAF0732130.1"/>
    <property type="molecule type" value="Genomic_DNA"/>
</dbReference>
<comment type="caution">
    <text evidence="2">The sequence shown here is derived from an EMBL/GenBank/DDBJ whole genome shotgun (WGS) entry which is preliminary data.</text>
</comment>
<feature type="coiled-coil region" evidence="1">
    <location>
        <begin position="66"/>
        <end position="114"/>
    </location>
</feature>
<dbReference type="Proteomes" id="UP000663868">
    <property type="component" value="Unassembled WGS sequence"/>
</dbReference>
<evidence type="ECO:0000313" key="3">
    <source>
        <dbReference type="EMBL" id="CAF3906138.1"/>
    </source>
</evidence>
<evidence type="ECO:0000256" key="1">
    <source>
        <dbReference type="SAM" id="Coils"/>
    </source>
</evidence>
<gene>
    <name evidence="2" type="ORF">IZO911_LOCUS2938</name>
    <name evidence="3" type="ORF">KXQ929_LOCUS23088</name>
</gene>